<dbReference type="EMBL" id="CP134879">
    <property type="protein sequence ID" value="WNM25888.1"/>
    <property type="molecule type" value="Genomic_DNA"/>
</dbReference>
<keyword evidence="3" id="KW-1185">Reference proteome</keyword>
<accession>A0AA96JHA1</accession>
<evidence type="ECO:0000313" key="2">
    <source>
        <dbReference type="EMBL" id="WNM28784.1"/>
    </source>
</evidence>
<evidence type="ECO:0000313" key="3">
    <source>
        <dbReference type="Proteomes" id="UP001304125"/>
    </source>
</evidence>
<dbReference type="EMBL" id="CP134880">
    <property type="protein sequence ID" value="WNM28784.1"/>
    <property type="molecule type" value="Genomic_DNA"/>
</dbReference>
<organism evidence="2">
    <name type="scientific">Demequina capsici</name>
    <dbReference type="NCBI Taxonomy" id="3075620"/>
    <lineage>
        <taxon>Bacteria</taxon>
        <taxon>Bacillati</taxon>
        <taxon>Actinomycetota</taxon>
        <taxon>Actinomycetes</taxon>
        <taxon>Micrococcales</taxon>
        <taxon>Demequinaceae</taxon>
        <taxon>Demequina</taxon>
    </lineage>
</organism>
<dbReference type="Proteomes" id="UP001304125">
    <property type="component" value="Chromosome"/>
</dbReference>
<accession>A0AA96J9D7</accession>
<protein>
    <submittedName>
        <fullName evidence="2">Uncharacterized protein</fullName>
    </submittedName>
</protein>
<proteinExistence type="predicted"/>
<evidence type="ECO:0000313" key="1">
    <source>
        <dbReference type="EMBL" id="WNM25888.1"/>
    </source>
</evidence>
<dbReference type="AlphaFoldDB" id="A0AA96JHA1"/>
<gene>
    <name evidence="1" type="ORF">RN606_06975</name>
    <name evidence="2" type="ORF">RN607_07185</name>
</gene>
<sequence length="76" mass="8521">MEDLTEAGHLARWNGSHYIVSAPTGIQLGSLELVGDVWEWAEFTSEYDRGVEVADRSFDSPEEALHAMLEWGGWLV</sequence>
<name>A0AA96JHA1_9MICO</name>
<dbReference type="KEGG" id="dcp:RN607_07185"/>
<dbReference type="Proteomes" id="UP001303408">
    <property type="component" value="Chromosome"/>
</dbReference>
<reference evidence="2 3" key="1">
    <citation type="submission" date="2023-09" db="EMBL/GenBank/DDBJ databases">
        <title>Demequina sp. a novel bacteria isolated from Capsicum annuum.</title>
        <authorList>
            <person name="Humaira Z."/>
            <person name="Lee J."/>
            <person name="Cho D."/>
        </authorList>
    </citation>
    <scope>NUCLEOTIDE SEQUENCE</scope>
    <source>
        <strain evidence="1 3">OYTSA14</strain>
        <strain evidence="2">PMTSA13</strain>
    </source>
</reference>
<dbReference type="RefSeq" id="WP_313501524.1">
    <property type="nucleotide sequence ID" value="NZ_CP134879.1"/>
</dbReference>